<proteinExistence type="inferred from homology"/>
<gene>
    <name evidence="4" type="ORF">RGB73_16495</name>
</gene>
<name>A0ABY9SX94_BREBE</name>
<dbReference type="SMART" id="SM01119">
    <property type="entry name" value="D-ser_dehydrat"/>
    <property type="match status" value="1"/>
</dbReference>
<dbReference type="SUPFAM" id="SSF51419">
    <property type="entry name" value="PLP-binding barrel"/>
    <property type="match status" value="1"/>
</dbReference>
<feature type="domain" description="D-serine dehydratase-like" evidence="3">
    <location>
        <begin position="254"/>
        <end position="350"/>
    </location>
</feature>
<dbReference type="CDD" id="cd06820">
    <property type="entry name" value="PLPDE_III_LS_D-TA_like"/>
    <property type="match status" value="1"/>
</dbReference>
<sequence>MDINQLDTPSLLLDLDIMEANLRRIDRFAKQQGISWRPHIKTHKSVEIARRQIASGAAGITVAKVSEAEVMARAGIDNILIAYPLASSTKLARVAALMPIATMILTVDSAEQAQHIQDFFGQLGKAIDVWIKVDSGLRRCGVAPGEHTLELARYVSRCPNLRLKGLFTHAGHSYAASSYEQIRDIGEYEGRCIVESAELCEKNGIPIEVRSVGSTPTYTFSGQVPGITEVRPGNAVFYDAIQVGLGVAAYEQCALSLVSTVVSVKQGERLVLDTGSKSLSLDQGAHGNATVRGFGHVIGHPELVIARLSEEHGVVQLEGETKLGLLDRVRIIPNHACTVANLFDHYLVVREGQVVDKWKVDARGCVQ</sequence>
<dbReference type="InterPro" id="IPR051466">
    <property type="entry name" value="D-amino_acid_metab_enzyme"/>
</dbReference>
<dbReference type="Pfam" id="PF14031">
    <property type="entry name" value="D-ser_dehydrat"/>
    <property type="match status" value="1"/>
</dbReference>
<dbReference type="Proteomes" id="UP001256827">
    <property type="component" value="Chromosome"/>
</dbReference>
<dbReference type="RefSeq" id="WP_310763663.1">
    <property type="nucleotide sequence ID" value="NZ_CP134050.1"/>
</dbReference>
<evidence type="ECO:0000313" key="5">
    <source>
        <dbReference type="Proteomes" id="UP001256827"/>
    </source>
</evidence>
<evidence type="ECO:0000256" key="2">
    <source>
        <dbReference type="ARBA" id="ARBA00023239"/>
    </source>
</evidence>
<dbReference type="InterPro" id="IPR026956">
    <property type="entry name" value="D-ser_dehydrat-like_dom"/>
</dbReference>
<dbReference type="InterPro" id="IPR042208">
    <property type="entry name" value="D-ser_dehydrat-like_sf"/>
</dbReference>
<dbReference type="InterPro" id="IPR001608">
    <property type="entry name" value="Ala_racemase_N"/>
</dbReference>
<keyword evidence="2" id="KW-0456">Lyase</keyword>
<protein>
    <submittedName>
        <fullName evidence="4">D-TA family PLP-dependent enzyme</fullName>
    </submittedName>
</protein>
<dbReference type="PANTHER" id="PTHR28004:SF2">
    <property type="entry name" value="D-SERINE DEHYDRATASE"/>
    <property type="match status" value="1"/>
</dbReference>
<evidence type="ECO:0000256" key="1">
    <source>
        <dbReference type="ARBA" id="ARBA00005323"/>
    </source>
</evidence>
<accession>A0ABY9SX94</accession>
<evidence type="ECO:0000313" key="4">
    <source>
        <dbReference type="EMBL" id="WNC12333.1"/>
    </source>
</evidence>
<dbReference type="InterPro" id="IPR029066">
    <property type="entry name" value="PLP-binding_barrel"/>
</dbReference>
<dbReference type="EMBL" id="CP134050">
    <property type="protein sequence ID" value="WNC12333.1"/>
    <property type="molecule type" value="Genomic_DNA"/>
</dbReference>
<keyword evidence="5" id="KW-1185">Reference proteome</keyword>
<reference evidence="4 5" key="1">
    <citation type="submission" date="2023-09" db="EMBL/GenBank/DDBJ databases">
        <title>Complete Genome and Methylome dissection of Bacillus brevis NEB573 original source of BbsI restriction endonuclease.</title>
        <authorList>
            <person name="Fomenkov A."/>
            <person name="Roberts R.D."/>
        </authorList>
    </citation>
    <scope>NUCLEOTIDE SEQUENCE [LARGE SCALE GENOMIC DNA]</scope>
    <source>
        <strain evidence="4 5">NEB573</strain>
    </source>
</reference>
<dbReference type="Pfam" id="PF01168">
    <property type="entry name" value="Ala_racemase_N"/>
    <property type="match status" value="1"/>
</dbReference>
<organism evidence="4 5">
    <name type="scientific">Brevibacillus brevis</name>
    <name type="common">Bacillus brevis</name>
    <dbReference type="NCBI Taxonomy" id="1393"/>
    <lineage>
        <taxon>Bacteria</taxon>
        <taxon>Bacillati</taxon>
        <taxon>Bacillota</taxon>
        <taxon>Bacilli</taxon>
        <taxon>Bacillales</taxon>
        <taxon>Paenibacillaceae</taxon>
        <taxon>Brevibacillus</taxon>
    </lineage>
</organism>
<dbReference type="PANTHER" id="PTHR28004">
    <property type="entry name" value="ZGC:162816-RELATED"/>
    <property type="match status" value="1"/>
</dbReference>
<dbReference type="Gene3D" id="2.40.37.20">
    <property type="entry name" value="D-serine dehydratase-like domain"/>
    <property type="match status" value="1"/>
</dbReference>
<comment type="similarity">
    <text evidence="1">Belongs to the DSD1 family.</text>
</comment>
<evidence type="ECO:0000259" key="3">
    <source>
        <dbReference type="SMART" id="SM01119"/>
    </source>
</evidence>
<dbReference type="Gene3D" id="3.20.20.10">
    <property type="entry name" value="Alanine racemase"/>
    <property type="match status" value="1"/>
</dbReference>